<evidence type="ECO:0000256" key="1">
    <source>
        <dbReference type="SAM" id="Coils"/>
    </source>
</evidence>
<comment type="caution">
    <text evidence="2">The sequence shown here is derived from an EMBL/GenBank/DDBJ whole genome shotgun (WGS) entry which is preliminary data.</text>
</comment>
<reference evidence="2 3" key="1">
    <citation type="submission" date="2016-11" db="EMBL/GenBank/DDBJ databases">
        <title>The macronuclear genome of Stentor coeruleus: a giant cell with tiny introns.</title>
        <authorList>
            <person name="Slabodnick M."/>
            <person name="Ruby J.G."/>
            <person name="Reiff S.B."/>
            <person name="Swart E.C."/>
            <person name="Gosai S."/>
            <person name="Prabakaran S."/>
            <person name="Witkowska E."/>
            <person name="Larue G.E."/>
            <person name="Fisher S."/>
            <person name="Freeman R.M."/>
            <person name="Gunawardena J."/>
            <person name="Chu W."/>
            <person name="Stover N.A."/>
            <person name="Gregory B.D."/>
            <person name="Nowacki M."/>
            <person name="Derisi J."/>
            <person name="Roy S.W."/>
            <person name="Marshall W.F."/>
            <person name="Sood P."/>
        </authorList>
    </citation>
    <scope>NUCLEOTIDE SEQUENCE [LARGE SCALE GENOMIC DNA]</scope>
    <source>
        <strain evidence="2">WM001</strain>
    </source>
</reference>
<protein>
    <submittedName>
        <fullName evidence="2">Uncharacterized protein</fullName>
    </submittedName>
</protein>
<gene>
    <name evidence="2" type="ORF">SteCoe_18496</name>
</gene>
<evidence type="ECO:0000313" key="2">
    <source>
        <dbReference type="EMBL" id="OMJ81130.1"/>
    </source>
</evidence>
<proteinExistence type="predicted"/>
<evidence type="ECO:0000313" key="3">
    <source>
        <dbReference type="Proteomes" id="UP000187209"/>
    </source>
</evidence>
<organism evidence="2 3">
    <name type="scientific">Stentor coeruleus</name>
    <dbReference type="NCBI Taxonomy" id="5963"/>
    <lineage>
        <taxon>Eukaryota</taxon>
        <taxon>Sar</taxon>
        <taxon>Alveolata</taxon>
        <taxon>Ciliophora</taxon>
        <taxon>Postciliodesmatophora</taxon>
        <taxon>Heterotrichea</taxon>
        <taxon>Heterotrichida</taxon>
        <taxon>Stentoridae</taxon>
        <taxon>Stentor</taxon>
    </lineage>
</organism>
<keyword evidence="1" id="KW-0175">Coiled coil</keyword>
<dbReference type="EMBL" id="MPUH01000393">
    <property type="protein sequence ID" value="OMJ81130.1"/>
    <property type="molecule type" value="Genomic_DNA"/>
</dbReference>
<dbReference type="Proteomes" id="UP000187209">
    <property type="component" value="Unassembled WGS sequence"/>
</dbReference>
<dbReference type="AlphaFoldDB" id="A0A1R2BWH6"/>
<name>A0A1R2BWH6_9CILI</name>
<accession>A0A1R2BWH6</accession>
<keyword evidence="3" id="KW-1185">Reference proteome</keyword>
<sequence length="317" mass="37203">MSKQLRNLSSEIKTSKSYTGKFNPIKYPSFVLPQLKNTESIQGSLRQFLLPESTKTLRIPQSRSEQGSPRYEDIITKHCTFDNWSHSVKTSYKAMRIYEKVDELDIQKQYSVITSESLNSTPIPTKDRDKFKKIVITDEVNDKLVEVVTLPLNQETAKLEKLETLSLEDSRKQNKARSDAEKDKEIEKLKKELQGLKKIYKKFEEIYCNDTHCLKRKLESRKIKYKKLESEYSKALRKIELLNEKYKNSLEVINNYQLKHNEEVNLLQDKIKESNFESDEGNYVTEMLYSKTNPIKIEQFPNIVSLQEKTPETKVIN</sequence>
<feature type="coiled-coil region" evidence="1">
    <location>
        <begin position="179"/>
        <end position="259"/>
    </location>
</feature>